<protein>
    <submittedName>
        <fullName evidence="1">Uncharacterized protein</fullName>
    </submittedName>
</protein>
<reference evidence="1 2" key="1">
    <citation type="journal article" date="2023" name="G3 (Bethesda)">
        <title>A chromosome-level genome assembly of Zasmidium syzygii isolated from banana leaves.</title>
        <authorList>
            <person name="van Westerhoven A.C."/>
            <person name="Mehrabi R."/>
            <person name="Talebi R."/>
            <person name="Steentjes M.B.F."/>
            <person name="Corcolon B."/>
            <person name="Chong P.A."/>
            <person name="Kema G.H.J."/>
            <person name="Seidl M.F."/>
        </authorList>
    </citation>
    <scope>NUCLEOTIDE SEQUENCE [LARGE SCALE GENOMIC DNA]</scope>
    <source>
        <strain evidence="1 2">P124</strain>
    </source>
</reference>
<proteinExistence type="predicted"/>
<keyword evidence="2" id="KW-1185">Reference proteome</keyword>
<dbReference type="Proteomes" id="UP001305779">
    <property type="component" value="Unassembled WGS sequence"/>
</dbReference>
<accession>A0ABR0EXP5</accession>
<organism evidence="1 2">
    <name type="scientific">Zasmidium cellare</name>
    <name type="common">Wine cellar mold</name>
    <name type="synonym">Racodium cellare</name>
    <dbReference type="NCBI Taxonomy" id="395010"/>
    <lineage>
        <taxon>Eukaryota</taxon>
        <taxon>Fungi</taxon>
        <taxon>Dikarya</taxon>
        <taxon>Ascomycota</taxon>
        <taxon>Pezizomycotina</taxon>
        <taxon>Dothideomycetes</taxon>
        <taxon>Dothideomycetidae</taxon>
        <taxon>Mycosphaerellales</taxon>
        <taxon>Mycosphaerellaceae</taxon>
        <taxon>Zasmidium</taxon>
    </lineage>
</organism>
<comment type="caution">
    <text evidence="1">The sequence shown here is derived from an EMBL/GenBank/DDBJ whole genome shotgun (WGS) entry which is preliminary data.</text>
</comment>
<dbReference type="SUPFAM" id="SSF53335">
    <property type="entry name" value="S-adenosyl-L-methionine-dependent methyltransferases"/>
    <property type="match status" value="1"/>
</dbReference>
<evidence type="ECO:0000313" key="1">
    <source>
        <dbReference type="EMBL" id="KAK4505953.1"/>
    </source>
</evidence>
<gene>
    <name evidence="1" type="ORF">PRZ48_003918</name>
</gene>
<dbReference type="InterPro" id="IPR029063">
    <property type="entry name" value="SAM-dependent_MTases_sf"/>
</dbReference>
<dbReference type="EMBL" id="JAXOVC010000002">
    <property type="protein sequence ID" value="KAK4505953.1"/>
    <property type="molecule type" value="Genomic_DNA"/>
</dbReference>
<evidence type="ECO:0000313" key="2">
    <source>
        <dbReference type="Proteomes" id="UP001305779"/>
    </source>
</evidence>
<sequence>MSDSYWLGKSSTGIWALDFAEKYPSITVECLDANLEALPPQSWLPSNVTSRQFDLLQDIPDDLVGIYQIIHIQYIMAFVLDSNIDNVVQSLLKMLKPGGYLQWTETNINRYSWVTGTGEVPVETHKLFETLRKFIAQRGESRLWLNDFEGLLQRAGFQNAVYSAPEPRSSTLQPVMMNWIWGIEEGFGYLATRSLPSEMKILVENCSSNGRKLLKRRMK</sequence>
<dbReference type="Gene3D" id="3.40.50.150">
    <property type="entry name" value="Vaccinia Virus protein VP39"/>
    <property type="match status" value="1"/>
</dbReference>
<name>A0ABR0EXP5_ZASCE</name>